<evidence type="ECO:0000313" key="5">
    <source>
        <dbReference type="WBParaSite" id="GPUH_0001142801-mRNA-1"/>
    </source>
</evidence>
<sequence>MNCACCCCYRVDPDSSLASDMKTMMRKDSQDYILFHFLFKDTFPFEPPFVRLVSPTISNGFVLGGGAICMELLTKQGWSSAYSIESLILQIAATLVKGKVSFVFLKFTLIWLVCIFIRFCLYANCKNAYCDDPVCVCVRLSGYFNSATKQVPAPRFW</sequence>
<keyword evidence="1" id="KW-0812">Transmembrane</keyword>
<evidence type="ECO:0000256" key="1">
    <source>
        <dbReference type="SAM" id="Phobius"/>
    </source>
</evidence>
<feature type="domain" description="UBC core" evidence="2">
    <location>
        <begin position="1"/>
        <end position="135"/>
    </location>
</feature>
<keyword evidence="4" id="KW-1185">Reference proteome</keyword>
<dbReference type="OrthoDB" id="109543at2759"/>
<proteinExistence type="predicted"/>
<gene>
    <name evidence="3" type="ORF">GPUH_LOCUS11414</name>
</gene>
<dbReference type="InterPro" id="IPR016135">
    <property type="entry name" value="UBQ-conjugating_enzyme/RWD"/>
</dbReference>
<feature type="transmembrane region" description="Helical" evidence="1">
    <location>
        <begin position="103"/>
        <end position="124"/>
    </location>
</feature>
<evidence type="ECO:0000313" key="4">
    <source>
        <dbReference type="Proteomes" id="UP000271098"/>
    </source>
</evidence>
<dbReference type="EMBL" id="UYRT01078539">
    <property type="protein sequence ID" value="VDN18745.1"/>
    <property type="molecule type" value="Genomic_DNA"/>
</dbReference>
<evidence type="ECO:0000313" key="3">
    <source>
        <dbReference type="EMBL" id="VDN18745.1"/>
    </source>
</evidence>
<organism evidence="5">
    <name type="scientific">Gongylonema pulchrum</name>
    <dbReference type="NCBI Taxonomy" id="637853"/>
    <lineage>
        <taxon>Eukaryota</taxon>
        <taxon>Metazoa</taxon>
        <taxon>Ecdysozoa</taxon>
        <taxon>Nematoda</taxon>
        <taxon>Chromadorea</taxon>
        <taxon>Rhabditida</taxon>
        <taxon>Spirurina</taxon>
        <taxon>Spiruromorpha</taxon>
        <taxon>Spiruroidea</taxon>
        <taxon>Gongylonematidae</taxon>
        <taxon>Gongylonema</taxon>
    </lineage>
</organism>
<name>A0A183DRS3_9BILA</name>
<reference evidence="5" key="1">
    <citation type="submission" date="2016-06" db="UniProtKB">
        <authorList>
            <consortium name="WormBaseParasite"/>
        </authorList>
    </citation>
    <scope>IDENTIFICATION</scope>
</reference>
<dbReference type="WBParaSite" id="GPUH_0001142801-mRNA-1">
    <property type="protein sequence ID" value="GPUH_0001142801-mRNA-1"/>
    <property type="gene ID" value="GPUH_0001142801"/>
</dbReference>
<dbReference type="Proteomes" id="UP000271098">
    <property type="component" value="Unassembled WGS sequence"/>
</dbReference>
<dbReference type="InterPro" id="IPR000608">
    <property type="entry name" value="UBC"/>
</dbReference>
<keyword evidence="1" id="KW-1133">Transmembrane helix</keyword>
<reference evidence="3 4" key="2">
    <citation type="submission" date="2018-11" db="EMBL/GenBank/DDBJ databases">
        <authorList>
            <consortium name="Pathogen Informatics"/>
        </authorList>
    </citation>
    <scope>NUCLEOTIDE SEQUENCE [LARGE SCALE GENOMIC DNA]</scope>
</reference>
<keyword evidence="1" id="KW-0472">Membrane</keyword>
<dbReference type="Pfam" id="PF00179">
    <property type="entry name" value="UQ_con"/>
    <property type="match status" value="1"/>
</dbReference>
<dbReference type="SUPFAM" id="SSF54495">
    <property type="entry name" value="UBC-like"/>
    <property type="match status" value="1"/>
</dbReference>
<protein>
    <submittedName>
        <fullName evidence="5">UBIQUITIN_CONJUGAT_2 domain-containing protein</fullName>
    </submittedName>
</protein>
<dbReference type="Gene3D" id="3.10.110.10">
    <property type="entry name" value="Ubiquitin Conjugating Enzyme"/>
    <property type="match status" value="1"/>
</dbReference>
<evidence type="ECO:0000259" key="2">
    <source>
        <dbReference type="PROSITE" id="PS50127"/>
    </source>
</evidence>
<dbReference type="AlphaFoldDB" id="A0A183DRS3"/>
<dbReference type="CDD" id="cd23802">
    <property type="entry name" value="UBCc_UBE2Q"/>
    <property type="match status" value="1"/>
</dbReference>
<accession>A0A183DRS3</accession>
<dbReference type="PROSITE" id="PS50127">
    <property type="entry name" value="UBC_2"/>
    <property type="match status" value="1"/>
</dbReference>